<evidence type="ECO:0000256" key="5">
    <source>
        <dbReference type="ARBA" id="ARBA00023242"/>
    </source>
</evidence>
<keyword evidence="4" id="KW-0963">Cytoplasm</keyword>
<protein>
    <recommendedName>
        <fullName evidence="7">ADF-H domain-containing protein</fullName>
    </recommendedName>
</protein>
<dbReference type="EMBL" id="JAVFKY010000001">
    <property type="protein sequence ID" value="KAK5584839.1"/>
    <property type="molecule type" value="Genomic_DNA"/>
</dbReference>
<gene>
    <name evidence="8" type="ORF">RB653_006456</name>
</gene>
<dbReference type="InterPro" id="IPR029006">
    <property type="entry name" value="ADF-H/Gelsolin-like_dom_sf"/>
</dbReference>
<dbReference type="PANTHER" id="PTHR11249:SF2">
    <property type="entry name" value="GLIA MATURATION FACTOR"/>
    <property type="match status" value="1"/>
</dbReference>
<accession>A0AAN7YTQ9</accession>
<dbReference type="GO" id="GO:0071933">
    <property type="term" value="F:Arp2/3 complex binding"/>
    <property type="evidence" value="ECO:0007669"/>
    <property type="project" value="InterPro"/>
</dbReference>
<evidence type="ECO:0000256" key="1">
    <source>
        <dbReference type="ARBA" id="ARBA00004123"/>
    </source>
</evidence>
<dbReference type="PIRSF" id="PIRSF001788">
    <property type="entry name" value="GMF-beta"/>
    <property type="match status" value="1"/>
</dbReference>
<sequence>MATCNLPDSVFEEFKALKKERSPKNTAMVFMIDKNKHEFKIEETFVDISLEQLQEELSNTSPRYIVYVYKHTHPDGRQSFPMVFIYFMPKGISPAVAMTYSANKENLASKLEMMKSFNAETVETLTEPWLKEKLAFFK</sequence>
<evidence type="ECO:0000256" key="4">
    <source>
        <dbReference type="ARBA" id="ARBA00022490"/>
    </source>
</evidence>
<dbReference type="InterPro" id="IPR011171">
    <property type="entry name" value="GMF"/>
</dbReference>
<dbReference type="SMART" id="SM00102">
    <property type="entry name" value="ADF"/>
    <property type="match status" value="1"/>
</dbReference>
<evidence type="ECO:0000313" key="9">
    <source>
        <dbReference type="Proteomes" id="UP001344447"/>
    </source>
</evidence>
<comment type="caution">
    <text evidence="8">The sequence shown here is derived from an EMBL/GenBank/DDBJ whole genome shotgun (WGS) entry which is preliminary data.</text>
</comment>
<name>A0AAN7YTQ9_9MYCE</name>
<comment type="similarity">
    <text evidence="3 6">Belongs to the actin-binding proteins ADF family. GMF subfamily.</text>
</comment>
<dbReference type="FunFam" id="3.40.20.10:FF:000026">
    <property type="entry name" value="Glia maturation factor"/>
    <property type="match status" value="1"/>
</dbReference>
<dbReference type="CDD" id="cd11283">
    <property type="entry name" value="ADF_GMF-beta_like"/>
    <property type="match status" value="1"/>
</dbReference>
<keyword evidence="9" id="KW-1185">Reference proteome</keyword>
<dbReference type="GO" id="GO:0005634">
    <property type="term" value="C:nucleus"/>
    <property type="evidence" value="ECO:0007669"/>
    <property type="project" value="UniProtKB-SubCell"/>
</dbReference>
<dbReference type="GO" id="GO:0071846">
    <property type="term" value="P:actin filament debranching"/>
    <property type="evidence" value="ECO:0007669"/>
    <property type="project" value="InterPro"/>
</dbReference>
<dbReference type="AlphaFoldDB" id="A0AAN7YTQ9"/>
<dbReference type="Pfam" id="PF00241">
    <property type="entry name" value="Cofilin_ADF"/>
    <property type="match status" value="1"/>
</dbReference>
<evidence type="ECO:0000256" key="2">
    <source>
        <dbReference type="ARBA" id="ARBA00004496"/>
    </source>
</evidence>
<comment type="subcellular location">
    <subcellularLocation>
        <location evidence="2">Cytoplasm</location>
    </subcellularLocation>
    <subcellularLocation>
        <location evidence="1">Nucleus</location>
    </subcellularLocation>
</comment>
<dbReference type="GO" id="GO:0034316">
    <property type="term" value="P:negative regulation of Arp2/3 complex-mediated actin nucleation"/>
    <property type="evidence" value="ECO:0007669"/>
    <property type="project" value="TreeGrafter"/>
</dbReference>
<evidence type="ECO:0000259" key="7">
    <source>
        <dbReference type="PROSITE" id="PS51263"/>
    </source>
</evidence>
<evidence type="ECO:0000256" key="3">
    <source>
        <dbReference type="ARBA" id="ARBA00010055"/>
    </source>
</evidence>
<dbReference type="Gene3D" id="3.40.20.10">
    <property type="entry name" value="Severin"/>
    <property type="match status" value="1"/>
</dbReference>
<feature type="domain" description="ADF-H" evidence="7">
    <location>
        <begin position="1"/>
        <end position="135"/>
    </location>
</feature>
<proteinExistence type="inferred from homology"/>
<dbReference type="PANTHER" id="PTHR11249">
    <property type="entry name" value="GLIAL FACTOR NATURATION FACTOR"/>
    <property type="match status" value="1"/>
</dbReference>
<evidence type="ECO:0000256" key="6">
    <source>
        <dbReference type="PIRNR" id="PIRNR001788"/>
    </source>
</evidence>
<dbReference type="GO" id="GO:0030864">
    <property type="term" value="C:cortical actin cytoskeleton"/>
    <property type="evidence" value="ECO:0007669"/>
    <property type="project" value="TreeGrafter"/>
</dbReference>
<reference evidence="8 9" key="1">
    <citation type="submission" date="2023-11" db="EMBL/GenBank/DDBJ databases">
        <title>Dfirmibasis_genome.</title>
        <authorList>
            <person name="Edelbroek B."/>
            <person name="Kjellin J."/>
            <person name="Jerlstrom-Hultqvist J."/>
            <person name="Soderbom F."/>
        </authorList>
    </citation>
    <scope>NUCLEOTIDE SEQUENCE [LARGE SCALE GENOMIC DNA]</scope>
    <source>
        <strain evidence="8 9">TNS-C-14</strain>
    </source>
</reference>
<dbReference type="SUPFAM" id="SSF55753">
    <property type="entry name" value="Actin depolymerizing proteins"/>
    <property type="match status" value="1"/>
</dbReference>
<dbReference type="Proteomes" id="UP001344447">
    <property type="component" value="Unassembled WGS sequence"/>
</dbReference>
<evidence type="ECO:0000313" key="8">
    <source>
        <dbReference type="EMBL" id="KAK5584839.1"/>
    </source>
</evidence>
<dbReference type="InterPro" id="IPR002108">
    <property type="entry name" value="ADF-H"/>
</dbReference>
<keyword evidence="5" id="KW-0539">Nucleus</keyword>
<dbReference type="GO" id="GO:0003779">
    <property type="term" value="F:actin binding"/>
    <property type="evidence" value="ECO:0007669"/>
    <property type="project" value="InterPro"/>
</dbReference>
<dbReference type="PROSITE" id="PS51263">
    <property type="entry name" value="ADF_H"/>
    <property type="match status" value="1"/>
</dbReference>
<organism evidence="8 9">
    <name type="scientific">Dictyostelium firmibasis</name>
    <dbReference type="NCBI Taxonomy" id="79012"/>
    <lineage>
        <taxon>Eukaryota</taxon>
        <taxon>Amoebozoa</taxon>
        <taxon>Evosea</taxon>
        <taxon>Eumycetozoa</taxon>
        <taxon>Dictyostelia</taxon>
        <taxon>Dictyosteliales</taxon>
        <taxon>Dictyosteliaceae</taxon>
        <taxon>Dictyostelium</taxon>
    </lineage>
</organism>